<evidence type="ECO:0008006" key="3">
    <source>
        <dbReference type="Google" id="ProtNLM"/>
    </source>
</evidence>
<keyword evidence="2" id="KW-1185">Reference proteome</keyword>
<organism evidence="1 2">
    <name type="scientific">Salix viminalis</name>
    <name type="common">Common osier</name>
    <name type="synonym">Basket willow</name>
    <dbReference type="NCBI Taxonomy" id="40686"/>
    <lineage>
        <taxon>Eukaryota</taxon>
        <taxon>Viridiplantae</taxon>
        <taxon>Streptophyta</taxon>
        <taxon>Embryophyta</taxon>
        <taxon>Tracheophyta</taxon>
        <taxon>Spermatophyta</taxon>
        <taxon>Magnoliopsida</taxon>
        <taxon>eudicotyledons</taxon>
        <taxon>Gunneridae</taxon>
        <taxon>Pentapetalae</taxon>
        <taxon>rosids</taxon>
        <taxon>fabids</taxon>
        <taxon>Malpighiales</taxon>
        <taxon>Salicaceae</taxon>
        <taxon>Saliceae</taxon>
        <taxon>Salix</taxon>
    </lineage>
</organism>
<dbReference type="EMBL" id="JAPFFL010000013">
    <property type="protein sequence ID" value="KAJ6683457.1"/>
    <property type="molecule type" value="Genomic_DNA"/>
</dbReference>
<reference evidence="1" key="2">
    <citation type="journal article" date="2023" name="Int. J. Mol. Sci.">
        <title>De Novo Assembly and Annotation of 11 Diverse Shrub Willow (Salix) Genomes Reveals Novel Gene Organization in Sex-Linked Regions.</title>
        <authorList>
            <person name="Hyden B."/>
            <person name="Feng K."/>
            <person name="Yates T.B."/>
            <person name="Jawdy S."/>
            <person name="Cereghino C."/>
            <person name="Smart L.B."/>
            <person name="Muchero W."/>
        </authorList>
    </citation>
    <scope>NUCLEOTIDE SEQUENCE [LARGE SCALE GENOMIC DNA]</scope>
    <source>
        <tissue evidence="1">Shoot tip</tissue>
    </source>
</reference>
<evidence type="ECO:0000313" key="2">
    <source>
        <dbReference type="Proteomes" id="UP001151529"/>
    </source>
</evidence>
<gene>
    <name evidence="1" type="ORF">OIU85_007170</name>
</gene>
<proteinExistence type="predicted"/>
<dbReference type="AlphaFoldDB" id="A0A9Q0P8A2"/>
<protein>
    <recommendedName>
        <fullName evidence="3">RNase H type-1 domain-containing protein</fullName>
    </recommendedName>
</protein>
<evidence type="ECO:0000313" key="1">
    <source>
        <dbReference type="EMBL" id="KAJ6683457.1"/>
    </source>
</evidence>
<comment type="caution">
    <text evidence="1">The sequence shown here is derived from an EMBL/GenBank/DDBJ whole genome shotgun (WGS) entry which is preliminary data.</text>
</comment>
<accession>A0A9Q0P8A2</accession>
<dbReference type="Proteomes" id="UP001151529">
    <property type="component" value="Chromosome 17"/>
</dbReference>
<dbReference type="OrthoDB" id="1741277at2759"/>
<name>A0A9Q0P8A2_SALVM</name>
<reference evidence="1" key="1">
    <citation type="submission" date="2022-11" db="EMBL/GenBank/DDBJ databases">
        <authorList>
            <person name="Hyden B.L."/>
            <person name="Feng K."/>
            <person name="Yates T."/>
            <person name="Jawdy S."/>
            <person name="Smart L.B."/>
            <person name="Muchero W."/>
        </authorList>
    </citation>
    <scope>NUCLEOTIDE SEQUENCE</scope>
    <source>
        <tissue evidence="1">Shoot tip</tissue>
    </source>
</reference>
<sequence length="204" mass="23185">MPIISASRINDNDSGGWFQTCSSNDSDANFFVNASTTKLPSLRVYWMKQLHARRHSPTFRYDLLHLILGLADRLIRILLTTLRIRFGITLRALYPARLQCFSNSHQLRLQRAIQIGLGRETKVQSGNAFEAELVAVREALKLAWDKGARKGYPESDSSAVNEFESPNPINPRFGWRRSYSNVEGYGVGMELLHPAYSQGRQLRC</sequence>